<dbReference type="EMBL" id="FQNC01000019">
    <property type="protein sequence ID" value="SGY23472.1"/>
    <property type="molecule type" value="Genomic_DNA"/>
</dbReference>
<gene>
    <name evidence="2" type="primary">BQ5605_C019g08942</name>
    <name evidence="2" type="ORF">BQ5605_C019G08942</name>
</gene>
<sequence>MAGDGLPLNAPSATSSPPARPPLASPPPEYDATPAKSAPSPASEKHPTPPWISRPSTYLKLLLALFLVYHLHLPSFTRPTSLPRIEAIAYPPQPGQDIVYGLRVIIPITSQGKPDQLLLEIGKIPDDQLKGRVLDSFVGLSDSWFFFKIQSKEDTHYLLATLFMANLVTRQEANQILRKGPVSHTTGSTNSNSLLPIAIHRIPSLMTLSAAYMAGAEVGTRVLFRTVRLNPDDKITPVVVGVGSVLGSMILFSKSSSAEEGDVTVRKMNTEHVRMLGMGSGVGALMNAQVGGEGTEVAMIKVLSDKERLNHPFFAESAGGSGFVSSQAFGRLPPEEEDDWLDTAVARLRN</sequence>
<keyword evidence="3" id="KW-1185">Reference proteome</keyword>
<organism evidence="2 3">
    <name type="scientific">Microbotryum silenes-dioicae</name>
    <dbReference type="NCBI Taxonomy" id="796604"/>
    <lineage>
        <taxon>Eukaryota</taxon>
        <taxon>Fungi</taxon>
        <taxon>Dikarya</taxon>
        <taxon>Basidiomycota</taxon>
        <taxon>Pucciniomycotina</taxon>
        <taxon>Microbotryomycetes</taxon>
        <taxon>Microbotryales</taxon>
        <taxon>Microbotryaceae</taxon>
        <taxon>Microbotryum</taxon>
    </lineage>
</organism>
<name>A0A2X0NZJ8_9BASI</name>
<feature type="region of interest" description="Disordered" evidence="1">
    <location>
        <begin position="1"/>
        <end position="49"/>
    </location>
</feature>
<protein>
    <submittedName>
        <fullName evidence="2">BQ5605_C019g08942 protein</fullName>
    </submittedName>
</protein>
<dbReference type="Proteomes" id="UP000249464">
    <property type="component" value="Unassembled WGS sequence"/>
</dbReference>
<evidence type="ECO:0000313" key="3">
    <source>
        <dbReference type="Proteomes" id="UP000249464"/>
    </source>
</evidence>
<accession>A0A2X0NZJ8</accession>
<proteinExistence type="predicted"/>
<evidence type="ECO:0000313" key="2">
    <source>
        <dbReference type="EMBL" id="SGY23472.1"/>
    </source>
</evidence>
<feature type="compositionally biased region" description="Pro residues" evidence="1">
    <location>
        <begin position="18"/>
        <end position="29"/>
    </location>
</feature>
<evidence type="ECO:0000256" key="1">
    <source>
        <dbReference type="SAM" id="MobiDB-lite"/>
    </source>
</evidence>
<feature type="compositionally biased region" description="Low complexity" evidence="1">
    <location>
        <begin position="1"/>
        <end position="17"/>
    </location>
</feature>
<reference evidence="2 3" key="1">
    <citation type="submission" date="2016-11" db="EMBL/GenBank/DDBJ databases">
        <authorList>
            <person name="Jaros S."/>
            <person name="Januszkiewicz K."/>
            <person name="Wedrychowicz H."/>
        </authorList>
    </citation>
    <scope>NUCLEOTIDE SEQUENCE [LARGE SCALE GENOMIC DNA]</scope>
</reference>
<dbReference type="AlphaFoldDB" id="A0A2X0NZJ8"/>